<reference evidence="2 3" key="1">
    <citation type="submission" date="2018-06" db="EMBL/GenBank/DDBJ databases">
        <title>Comparative genomics reveals the genomic features of Rhizophagus irregularis, R. cerebriforme, R. diaphanum and Gigaspora rosea, and their symbiotic lifestyle signature.</title>
        <authorList>
            <person name="Morin E."/>
            <person name="San Clemente H."/>
            <person name="Chen E.C.H."/>
            <person name="De La Providencia I."/>
            <person name="Hainaut M."/>
            <person name="Kuo A."/>
            <person name="Kohler A."/>
            <person name="Murat C."/>
            <person name="Tang N."/>
            <person name="Roy S."/>
            <person name="Loubradou J."/>
            <person name="Henrissat B."/>
            <person name="Grigoriev I.V."/>
            <person name="Corradi N."/>
            <person name="Roux C."/>
            <person name="Martin F.M."/>
        </authorList>
    </citation>
    <scope>NUCLEOTIDE SEQUENCE [LARGE SCALE GENOMIC DNA]</scope>
    <source>
        <strain evidence="2 3">DAOM 194757</strain>
    </source>
</reference>
<dbReference type="InterPro" id="IPR011021">
    <property type="entry name" value="Arrestin-like_N"/>
</dbReference>
<gene>
    <name evidence="2" type="ORF">C2G38_2199545</name>
</gene>
<name>A0A397UTA5_9GLOM</name>
<dbReference type="PANTHER" id="PTHR11188">
    <property type="entry name" value="ARRESTIN DOMAIN CONTAINING PROTEIN"/>
    <property type="match status" value="1"/>
</dbReference>
<dbReference type="GO" id="GO:0031625">
    <property type="term" value="F:ubiquitin protein ligase binding"/>
    <property type="evidence" value="ECO:0007669"/>
    <property type="project" value="TreeGrafter"/>
</dbReference>
<dbReference type="InterPro" id="IPR011022">
    <property type="entry name" value="Arrestin_C-like"/>
</dbReference>
<protein>
    <recommendedName>
        <fullName evidence="1">Arrestin C-terminal-like domain-containing protein</fullName>
    </recommendedName>
</protein>
<organism evidence="2 3">
    <name type="scientific">Gigaspora rosea</name>
    <dbReference type="NCBI Taxonomy" id="44941"/>
    <lineage>
        <taxon>Eukaryota</taxon>
        <taxon>Fungi</taxon>
        <taxon>Fungi incertae sedis</taxon>
        <taxon>Mucoromycota</taxon>
        <taxon>Glomeromycotina</taxon>
        <taxon>Glomeromycetes</taxon>
        <taxon>Diversisporales</taxon>
        <taxon>Gigasporaceae</taxon>
        <taxon>Gigaspora</taxon>
    </lineage>
</organism>
<dbReference type="Pfam" id="PF02752">
    <property type="entry name" value="Arrestin_C"/>
    <property type="match status" value="1"/>
</dbReference>
<dbReference type="PANTHER" id="PTHR11188:SF17">
    <property type="entry name" value="FI21816P1"/>
    <property type="match status" value="1"/>
</dbReference>
<evidence type="ECO:0000313" key="2">
    <source>
        <dbReference type="EMBL" id="RIB12861.1"/>
    </source>
</evidence>
<accession>A0A397UTA5</accession>
<keyword evidence="3" id="KW-1185">Reference proteome</keyword>
<evidence type="ECO:0000259" key="1">
    <source>
        <dbReference type="SMART" id="SM01017"/>
    </source>
</evidence>
<dbReference type="GO" id="GO:0070086">
    <property type="term" value="P:ubiquitin-dependent endocytosis"/>
    <property type="evidence" value="ECO:0007669"/>
    <property type="project" value="TreeGrafter"/>
</dbReference>
<dbReference type="GO" id="GO:0005829">
    <property type="term" value="C:cytosol"/>
    <property type="evidence" value="ECO:0007669"/>
    <property type="project" value="TreeGrafter"/>
</dbReference>
<dbReference type="EMBL" id="QKWP01000983">
    <property type="protein sequence ID" value="RIB12861.1"/>
    <property type="molecule type" value="Genomic_DNA"/>
</dbReference>
<sequence length="378" mass="43762">MQNYISKSRKMFSLSSNNLQISLLESTLFLRGSSEESLGSFLRGELVLNLPKPMEIKKIEMNFVGNLRVYWTDTNKTYSEKLINHIWSFLDPVTTNRDSNSHKRIFSNGSRSHLIPAGVYTFPFELYLSGSLPETVNTKFGNINYKLTATATRSRSLFDLNAKQPVKIVRTISDQSQGVGVAICKEWKNKFRYEITMPEKAIPMGMPIAIDIRVFPHIKKLQVNDVEIFLIESTTYKVRGQKRFETKTVSNSKFSKFEQINKKDDENNYCMTCKENRNENVENFYFTKSISFPTSKSTNKMHFSCATSGIMVSHYLRFSFNVRVPIKNNIHMKQQQIQFDVPITILSNKCEDVLPLYCEPECDYSSNYLHYEPPSYDN</sequence>
<dbReference type="GO" id="GO:0005886">
    <property type="term" value="C:plasma membrane"/>
    <property type="evidence" value="ECO:0007669"/>
    <property type="project" value="TreeGrafter"/>
</dbReference>
<dbReference type="SMART" id="SM01017">
    <property type="entry name" value="Arrestin_C"/>
    <property type="match status" value="1"/>
</dbReference>
<comment type="caution">
    <text evidence="2">The sequence shown here is derived from an EMBL/GenBank/DDBJ whole genome shotgun (WGS) entry which is preliminary data.</text>
</comment>
<dbReference type="STRING" id="44941.A0A397UTA5"/>
<proteinExistence type="predicted"/>
<feature type="domain" description="Arrestin C-terminal-like" evidence="1">
    <location>
        <begin position="187"/>
        <end position="350"/>
    </location>
</feature>
<dbReference type="GO" id="GO:0030674">
    <property type="term" value="F:protein-macromolecule adaptor activity"/>
    <property type="evidence" value="ECO:0007669"/>
    <property type="project" value="TreeGrafter"/>
</dbReference>
<dbReference type="AlphaFoldDB" id="A0A397UTA5"/>
<dbReference type="Gene3D" id="2.60.40.640">
    <property type="match status" value="1"/>
</dbReference>
<dbReference type="InterPro" id="IPR014752">
    <property type="entry name" value="Arrestin-like_C"/>
</dbReference>
<dbReference type="SUPFAM" id="SSF81296">
    <property type="entry name" value="E set domains"/>
    <property type="match status" value="1"/>
</dbReference>
<dbReference type="OrthoDB" id="2333384at2759"/>
<evidence type="ECO:0000313" key="3">
    <source>
        <dbReference type="Proteomes" id="UP000266673"/>
    </source>
</evidence>
<dbReference type="InterPro" id="IPR014756">
    <property type="entry name" value="Ig_E-set"/>
</dbReference>
<dbReference type="Pfam" id="PF00339">
    <property type="entry name" value="Arrestin_N"/>
    <property type="match status" value="1"/>
</dbReference>
<dbReference type="InterPro" id="IPR050357">
    <property type="entry name" value="Arrestin_domain-protein"/>
</dbReference>
<dbReference type="Proteomes" id="UP000266673">
    <property type="component" value="Unassembled WGS sequence"/>
</dbReference>